<feature type="transmembrane region" description="Helical" evidence="1">
    <location>
        <begin position="118"/>
        <end position="139"/>
    </location>
</feature>
<feature type="transmembrane region" description="Helical" evidence="1">
    <location>
        <begin position="38"/>
        <end position="62"/>
    </location>
</feature>
<gene>
    <name evidence="3" type="primary">LOC117570121</name>
</gene>
<proteinExistence type="predicted"/>
<accession>A0A6P8YLN4</accession>
<evidence type="ECO:0000256" key="1">
    <source>
        <dbReference type="SAM" id="Phobius"/>
    </source>
</evidence>
<name>A0A6P8YLN4_DROAB</name>
<keyword evidence="2" id="KW-1185">Reference proteome</keyword>
<keyword evidence="1" id="KW-0812">Transmembrane</keyword>
<dbReference type="AlphaFoldDB" id="A0A6P8YLN4"/>
<keyword evidence="1" id="KW-0472">Membrane</keyword>
<dbReference type="OrthoDB" id="10622687at2759"/>
<evidence type="ECO:0000313" key="2">
    <source>
        <dbReference type="Proteomes" id="UP000515160"/>
    </source>
</evidence>
<reference evidence="3" key="1">
    <citation type="submission" date="2025-08" db="UniProtKB">
        <authorList>
            <consortium name="RefSeq"/>
        </authorList>
    </citation>
    <scope>IDENTIFICATION</scope>
    <source>
        <strain evidence="3">15112-1751.03</strain>
        <tissue evidence="3">Whole Adult</tissue>
    </source>
</reference>
<evidence type="ECO:0000313" key="3">
    <source>
        <dbReference type="RefSeq" id="XP_034107477.2"/>
    </source>
</evidence>
<dbReference type="RefSeq" id="XP_034107477.2">
    <property type="nucleotide sequence ID" value="XM_034251586.2"/>
</dbReference>
<protein>
    <submittedName>
        <fullName evidence="3">Uncharacterized protein LOC117570121</fullName>
    </submittedName>
</protein>
<sequence length="191" mass="22764">MFKLKSFNKQFCLLARSYGLKGELCDQIMEIPKRDDSYFFTLRTMLIGLCIYGVVDTLFFTVRSYSKRSFMPLTLWQNDDYPLISPKYSRFVRTINRLVQLHFWVFLSYAAINVSPKFMWPWLTYQCLLMAVYIAKFIIDLVKGCLDWKHFLINELFMHSLIAKFVYYCKLNYEKQLSPSLDAIEIPSELK</sequence>
<dbReference type="Proteomes" id="UP000515160">
    <property type="component" value="Chromosome 3"/>
</dbReference>
<dbReference type="GeneID" id="117570121"/>
<organism evidence="2 3">
    <name type="scientific">Drosophila albomicans</name>
    <name type="common">Fruit fly</name>
    <dbReference type="NCBI Taxonomy" id="7291"/>
    <lineage>
        <taxon>Eukaryota</taxon>
        <taxon>Metazoa</taxon>
        <taxon>Ecdysozoa</taxon>
        <taxon>Arthropoda</taxon>
        <taxon>Hexapoda</taxon>
        <taxon>Insecta</taxon>
        <taxon>Pterygota</taxon>
        <taxon>Neoptera</taxon>
        <taxon>Endopterygota</taxon>
        <taxon>Diptera</taxon>
        <taxon>Brachycera</taxon>
        <taxon>Muscomorpha</taxon>
        <taxon>Ephydroidea</taxon>
        <taxon>Drosophilidae</taxon>
        <taxon>Drosophila</taxon>
    </lineage>
</organism>
<keyword evidence="1" id="KW-1133">Transmembrane helix</keyword>